<evidence type="ECO:0000256" key="2">
    <source>
        <dbReference type="SAM" id="Phobius"/>
    </source>
</evidence>
<feature type="region of interest" description="Disordered" evidence="1">
    <location>
        <begin position="254"/>
        <end position="283"/>
    </location>
</feature>
<keyword evidence="4" id="KW-1185">Reference proteome</keyword>
<feature type="transmembrane region" description="Helical" evidence="2">
    <location>
        <begin position="363"/>
        <end position="389"/>
    </location>
</feature>
<name>A0A4C1XAR6_EUMVA</name>
<feature type="compositionally biased region" description="Low complexity" evidence="1">
    <location>
        <begin position="202"/>
        <end position="212"/>
    </location>
</feature>
<dbReference type="AlphaFoldDB" id="A0A4C1XAR6"/>
<proteinExistence type="predicted"/>
<gene>
    <name evidence="3" type="ORF">EVAR_48700_1</name>
</gene>
<reference evidence="3 4" key="1">
    <citation type="journal article" date="2019" name="Commun. Biol.">
        <title>The bagworm genome reveals a unique fibroin gene that provides high tensile strength.</title>
        <authorList>
            <person name="Kono N."/>
            <person name="Nakamura H."/>
            <person name="Ohtoshi R."/>
            <person name="Tomita M."/>
            <person name="Numata K."/>
            <person name="Arakawa K."/>
        </authorList>
    </citation>
    <scope>NUCLEOTIDE SEQUENCE [LARGE SCALE GENOMIC DNA]</scope>
</reference>
<comment type="caution">
    <text evidence="3">The sequence shown here is derived from an EMBL/GenBank/DDBJ whole genome shotgun (WGS) entry which is preliminary data.</text>
</comment>
<organism evidence="3 4">
    <name type="scientific">Eumeta variegata</name>
    <name type="common">Bagworm moth</name>
    <name type="synonym">Eumeta japonica</name>
    <dbReference type="NCBI Taxonomy" id="151549"/>
    <lineage>
        <taxon>Eukaryota</taxon>
        <taxon>Metazoa</taxon>
        <taxon>Ecdysozoa</taxon>
        <taxon>Arthropoda</taxon>
        <taxon>Hexapoda</taxon>
        <taxon>Insecta</taxon>
        <taxon>Pterygota</taxon>
        <taxon>Neoptera</taxon>
        <taxon>Endopterygota</taxon>
        <taxon>Lepidoptera</taxon>
        <taxon>Glossata</taxon>
        <taxon>Ditrysia</taxon>
        <taxon>Tineoidea</taxon>
        <taxon>Psychidae</taxon>
        <taxon>Oiketicinae</taxon>
        <taxon>Eumeta</taxon>
    </lineage>
</organism>
<accession>A0A4C1XAR6</accession>
<dbReference type="Proteomes" id="UP000299102">
    <property type="component" value="Unassembled WGS sequence"/>
</dbReference>
<feature type="compositionally biased region" description="Low complexity" evidence="1">
    <location>
        <begin position="1"/>
        <end position="19"/>
    </location>
</feature>
<sequence length="523" mass="56190">MAARPPRRAPAAPRCVPAPDSAAVCGRRTRRDIGGGGGAPASVTHLTGHGAHERSRKPHAVRREPHATELTDGGRARAVSECACSEWDVPSGADARMRILLSELGLSSACLGLTLEPCAAPLDPDKPAPGCAARCSRPPHATAPCACLCPCPLRPTGTTTRHTFQPYVRQKKWMSVRTTFVVYASGRRSGRRTGADGGGGARFATGATGPGASPRADSIAHANTGRIGVIMHAGAGKSSDCIGSVCRRIRLGPTALGNGGPASSSVSVEKRRPIAQPGCRNRRAVGSHRRRTCLTRFSRINLSTPRRLLVDAIAVTKDLSEGCIEKLQNSTLNLDAGPLGTSAPVPARRTRHADGRRSSQTRVVLFVAAFAFAINVSPSVFVIIIPFVYKTGAFVETDIKNRVLDRNTASERTYLTNRRLRHRALNIAEAARSNRVRRGARGCTGVRIDRVTSPTTSLIDPRRMCRFKDALASPEAAFPRSRDFHVRSTRSSKKIFFKNSYCPSGHADCVRLPILEYWSLSSH</sequence>
<keyword evidence="2" id="KW-1133">Transmembrane helix</keyword>
<feature type="compositionally biased region" description="Basic and acidic residues" evidence="1">
    <location>
        <begin position="61"/>
        <end position="72"/>
    </location>
</feature>
<keyword evidence="2" id="KW-0472">Membrane</keyword>
<protein>
    <submittedName>
        <fullName evidence="3">Uncharacterized protein</fullName>
    </submittedName>
</protein>
<feature type="region of interest" description="Disordered" evidence="1">
    <location>
        <begin position="188"/>
        <end position="214"/>
    </location>
</feature>
<dbReference type="OrthoDB" id="7476024at2759"/>
<feature type="region of interest" description="Disordered" evidence="1">
    <location>
        <begin position="1"/>
        <end position="72"/>
    </location>
</feature>
<evidence type="ECO:0000313" key="4">
    <source>
        <dbReference type="Proteomes" id="UP000299102"/>
    </source>
</evidence>
<dbReference type="EMBL" id="BGZK01000799">
    <property type="protein sequence ID" value="GBP60896.1"/>
    <property type="molecule type" value="Genomic_DNA"/>
</dbReference>
<keyword evidence="2" id="KW-0812">Transmembrane</keyword>
<evidence type="ECO:0000313" key="3">
    <source>
        <dbReference type="EMBL" id="GBP60896.1"/>
    </source>
</evidence>
<evidence type="ECO:0000256" key="1">
    <source>
        <dbReference type="SAM" id="MobiDB-lite"/>
    </source>
</evidence>